<feature type="compositionally biased region" description="Acidic residues" evidence="1">
    <location>
        <begin position="1071"/>
        <end position="1081"/>
    </location>
</feature>
<evidence type="ECO:0000313" key="3">
    <source>
        <dbReference type="EMBL" id="CAH1780662.1"/>
    </source>
</evidence>
<dbReference type="SMART" id="SM00327">
    <property type="entry name" value="VWA"/>
    <property type="match status" value="1"/>
</dbReference>
<dbReference type="PROSITE" id="PS50234">
    <property type="entry name" value="VWFA"/>
    <property type="match status" value="1"/>
</dbReference>
<dbReference type="InterPro" id="IPR051173">
    <property type="entry name" value="Ca_channel_alpha-2/delta"/>
</dbReference>
<dbReference type="SUPFAM" id="SSF103190">
    <property type="entry name" value="Sensory domain-like"/>
    <property type="match status" value="1"/>
</dbReference>
<dbReference type="PANTHER" id="PTHR10166:SF66">
    <property type="entry name" value="VWFA AND CACHE DOMAIN-CONTAINING PROTEIN CG16868"/>
    <property type="match status" value="1"/>
</dbReference>
<dbReference type="GO" id="GO:0005891">
    <property type="term" value="C:voltage-gated calcium channel complex"/>
    <property type="evidence" value="ECO:0007669"/>
    <property type="project" value="TreeGrafter"/>
</dbReference>
<dbReference type="GO" id="GO:0005245">
    <property type="term" value="F:voltage-gated calcium channel activity"/>
    <property type="evidence" value="ECO:0007669"/>
    <property type="project" value="TreeGrafter"/>
</dbReference>
<keyword evidence="2" id="KW-0812">Transmembrane</keyword>
<keyword evidence="4" id="KW-1185">Reference proteome</keyword>
<feature type="transmembrane region" description="Helical" evidence="2">
    <location>
        <begin position="1089"/>
        <end position="1111"/>
    </location>
</feature>
<feature type="non-terminal residue" evidence="3">
    <location>
        <position position="1211"/>
    </location>
</feature>
<feature type="region of interest" description="Disordered" evidence="1">
    <location>
        <begin position="1121"/>
        <end position="1174"/>
    </location>
</feature>
<reference evidence="3" key="1">
    <citation type="submission" date="2022-03" db="EMBL/GenBank/DDBJ databases">
        <authorList>
            <person name="Martin C."/>
        </authorList>
    </citation>
    <scope>NUCLEOTIDE SEQUENCE</scope>
</reference>
<accession>A0A8J1Y2H8</accession>
<evidence type="ECO:0000256" key="2">
    <source>
        <dbReference type="SAM" id="Phobius"/>
    </source>
</evidence>
<evidence type="ECO:0000313" key="4">
    <source>
        <dbReference type="Proteomes" id="UP000749559"/>
    </source>
</evidence>
<feature type="compositionally biased region" description="Polar residues" evidence="1">
    <location>
        <begin position="1128"/>
        <end position="1141"/>
    </location>
</feature>
<sequence>MTALALIKRHRLTTLYTLWLSCVAMVTGALLNPSLLGTELDKITRESVGVNSMQSHLDNIEFNAVNVDISEKLAQLSDSLSQKFRSRIKITEDLTRTIQGEFANLNPNNDVEQCCTISIEERNEQFKQGVDFNKLCMRVSGSAAAPDTRTYLNEAILNKMKKNLQDYPTLKWQYFGSENGVFTKYPASYDAGCDEYDNRFRPWYAEAVVPASKDVIIVIDKSGSMGTTLMDTAKRAANTVLETMNPNDRVGVVAFSSEATILDGNLESKFCFGSQLALATPQNIAIITRDVNEIVADGGTSYVQALDKAFSLLHKIDRETKGNSTKRDKVILFLTDGVPTEGTDANGRRIILNKIRDENAKIRNEVVIMTYGIGGAAENAGAEAILQDMAEQKNYDSAYGEIRKGLFTKVSDPDTLRGKMSSYYDFFSDVEHDNAIITVPYVDASGLGLVTSICLPVFYNANLKGVACVDITMEDLLADVIYFRTGEKSYAFIIDKTGRTMMHPLLPKPYSISDAPIFVPIESLERTAEENGILTSMKNGTKGSMKISNTMVFPRGSTSMDGVYTESVQSTYMWQPINGTDFSVCIVMPDDDVQNAMTTQPKISSQDFKYHRIDKVPSSSLCKNIKAPALKGSPSIFFAAKSFKKPFVYLDGVETQNEIDQIVGYMTDITNNIPGFKDDIRNTVSALVETKNIWTQDVQSIWHYVGTENGIMKLFPGALNNKTYDPTVRPWYKRAVSNRGKITLNAPYDDALGLGYVITLSHTLYDGKSGGNHNENDPIFGVMGFDFNFMIFYNKLTALYPICAEDDYSCFVIDSSGFVVMHKDFVSCSNENQQIEGLHITVKEPSIATHMINNNYMRRQKCINFESIEDHYTWLMNRGSIGNNGIDMIDSVPAYELHAIDSTNAFVGIKKNSALGLEQCKCSATSYSSISTTSPINNQGQSGSDYSCTNEGDKFCECPCFGQADFDYCTNTFPLGSDGSPTCTPDPPPFELKTLIEESVVNSLDLCVQLFSCVQQFSQNDCLQSGTCTWCKNPNNATQGLCMESKCSGGNDACYGLFAPQGPGDGGDGNGDGDGDGDGNEEGNNQTGVIVGVVVAVILIVAAIIVGVCLYRRKQRGKKNNAHEMVDNTVNSNRQASNRQAMSPYRAPSIPTEDTLPPAFGEAPSRPGSVALAPGQSTTNIYHEVNFQPRPGQVNPYGITNLANADFDTYT</sequence>
<name>A0A8J1Y2H8_OWEFU</name>
<dbReference type="InterPro" id="IPR029151">
    <property type="entry name" value="Sensor-like_sf"/>
</dbReference>
<keyword evidence="2" id="KW-0472">Membrane</keyword>
<dbReference type="Proteomes" id="UP000749559">
    <property type="component" value="Unassembled WGS sequence"/>
</dbReference>
<dbReference type="AlphaFoldDB" id="A0A8J1Y2H8"/>
<dbReference type="Pfam" id="PF00092">
    <property type="entry name" value="VWA"/>
    <property type="match status" value="1"/>
</dbReference>
<proteinExistence type="predicted"/>
<dbReference type="Gene3D" id="3.40.50.410">
    <property type="entry name" value="von Willebrand factor, type A domain"/>
    <property type="match status" value="1"/>
</dbReference>
<dbReference type="SUPFAM" id="SSF53300">
    <property type="entry name" value="vWA-like"/>
    <property type="match status" value="1"/>
</dbReference>
<evidence type="ECO:0000256" key="1">
    <source>
        <dbReference type="SAM" id="MobiDB-lite"/>
    </source>
</evidence>
<dbReference type="EMBL" id="CAIIXF020000004">
    <property type="protein sequence ID" value="CAH1780662.1"/>
    <property type="molecule type" value="Genomic_DNA"/>
</dbReference>
<feature type="region of interest" description="Disordered" evidence="1">
    <location>
        <begin position="1064"/>
        <end position="1084"/>
    </location>
</feature>
<dbReference type="PANTHER" id="PTHR10166">
    <property type="entry name" value="VOLTAGE-DEPENDENT CALCIUM CHANNEL SUBUNIT ALPHA-2/DELTA-RELATED"/>
    <property type="match status" value="1"/>
</dbReference>
<dbReference type="InterPro" id="IPR002035">
    <property type="entry name" value="VWF_A"/>
</dbReference>
<keyword evidence="2" id="KW-1133">Transmembrane helix</keyword>
<protein>
    <submittedName>
        <fullName evidence="3">Uncharacterized protein</fullName>
    </submittedName>
</protein>
<dbReference type="Gene3D" id="3.30.450.20">
    <property type="entry name" value="PAS domain"/>
    <property type="match status" value="2"/>
</dbReference>
<dbReference type="InterPro" id="IPR036465">
    <property type="entry name" value="vWFA_dom_sf"/>
</dbReference>
<comment type="caution">
    <text evidence="3">The sequence shown here is derived from an EMBL/GenBank/DDBJ whole genome shotgun (WGS) entry which is preliminary data.</text>
</comment>
<gene>
    <name evidence="3" type="ORF">OFUS_LOCUS7324</name>
</gene>
<organism evidence="3 4">
    <name type="scientific">Owenia fusiformis</name>
    <name type="common">Polychaete worm</name>
    <dbReference type="NCBI Taxonomy" id="6347"/>
    <lineage>
        <taxon>Eukaryota</taxon>
        <taxon>Metazoa</taxon>
        <taxon>Spiralia</taxon>
        <taxon>Lophotrochozoa</taxon>
        <taxon>Annelida</taxon>
        <taxon>Polychaeta</taxon>
        <taxon>Sedentaria</taxon>
        <taxon>Canalipalpata</taxon>
        <taxon>Sabellida</taxon>
        <taxon>Oweniida</taxon>
        <taxon>Oweniidae</taxon>
        <taxon>Owenia</taxon>
    </lineage>
</organism>
<dbReference type="OrthoDB" id="6365798at2759"/>